<geneLocation type="plasmid" evidence="1">
    <name>pALWED3.6</name>
</geneLocation>
<gene>
    <name evidence="1" type="ORF">ABALW_D0118</name>
</gene>
<name>A0A385L150_ACILW</name>
<dbReference type="AlphaFoldDB" id="A0A385L150"/>
<accession>A0A385L150</accession>
<dbReference type="EMBL" id="CP032290">
    <property type="protein sequence ID" value="AYA01342.1"/>
    <property type="molecule type" value="Genomic_DNA"/>
</dbReference>
<protein>
    <submittedName>
        <fullName evidence="1">Uncharacterized protein</fullName>
    </submittedName>
</protein>
<evidence type="ECO:0000313" key="1">
    <source>
        <dbReference type="EMBL" id="AYA01342.1"/>
    </source>
</evidence>
<reference evidence="1" key="1">
    <citation type="submission" date="2018-09" db="EMBL/GenBank/DDBJ databases">
        <title>Resistance of ancient and modern Acinetobacter lwoffii strains to heavy metals and arsenic revealed by genome analysis.</title>
        <authorList>
            <person name="Mindlin S."/>
            <person name="Petrenko A."/>
            <person name="Kurakov A."/>
            <person name="Beletsky A."/>
            <person name="Mardanov A."/>
            <person name="Petrova M."/>
        </authorList>
    </citation>
    <scope>NUCLEOTIDE SEQUENCE</scope>
    <source>
        <strain evidence="1">ED9-5a</strain>
        <plasmid evidence="1">pALWED3.6</plasmid>
    </source>
</reference>
<proteinExistence type="predicted"/>
<sequence length="42" mass="4565">MQESSKPLLIASALYSKAINGRPVIAVEETNVPQSQYSPHPL</sequence>
<organism evidence="1">
    <name type="scientific">Acinetobacter lwoffii</name>
    <dbReference type="NCBI Taxonomy" id="28090"/>
    <lineage>
        <taxon>Bacteria</taxon>
        <taxon>Pseudomonadati</taxon>
        <taxon>Pseudomonadota</taxon>
        <taxon>Gammaproteobacteria</taxon>
        <taxon>Moraxellales</taxon>
        <taxon>Moraxellaceae</taxon>
        <taxon>Acinetobacter</taxon>
    </lineage>
</organism>
<keyword evidence="1" id="KW-0614">Plasmid</keyword>